<organism evidence="6 7">
    <name type="scientific">Agrobacterium rubi</name>
    <dbReference type="NCBI Taxonomy" id="28099"/>
    <lineage>
        <taxon>Bacteria</taxon>
        <taxon>Pseudomonadati</taxon>
        <taxon>Pseudomonadota</taxon>
        <taxon>Alphaproteobacteria</taxon>
        <taxon>Hyphomicrobiales</taxon>
        <taxon>Rhizobiaceae</taxon>
        <taxon>Rhizobium/Agrobacterium group</taxon>
        <taxon>Agrobacterium</taxon>
    </lineage>
</organism>
<keyword evidence="1" id="KW-0328">Glycosyltransferase</keyword>
<dbReference type="RefSeq" id="WP_065698621.1">
    <property type="nucleotide sequence ID" value="NZ_CP049207.1"/>
</dbReference>
<evidence type="ECO:0000256" key="1">
    <source>
        <dbReference type="ARBA" id="ARBA00022676"/>
    </source>
</evidence>
<dbReference type="Proteomes" id="UP000663912">
    <property type="component" value="Chromosome 2"/>
</dbReference>
<feature type="domain" description="Glycosyltransferase 61 catalytic" evidence="4">
    <location>
        <begin position="118"/>
        <end position="287"/>
    </location>
</feature>
<evidence type="ECO:0000313" key="7">
    <source>
        <dbReference type="Proteomes" id="UP000663912"/>
    </source>
</evidence>
<evidence type="ECO:0000256" key="2">
    <source>
        <dbReference type="ARBA" id="ARBA00022679"/>
    </source>
</evidence>
<sequence length="346" mass="40594">MQSFVTVKQEHEYKCQEPVVHNVSFQDDEIKNYFYAQITTPEQKCPAEGYFEFENVFSYEEKFLYTENKIIHITCVDFLQINELENVIAEKIKSENFTRIISSNRLDVVFCKAGAGNFGHFLTECAPKLLNLRNLNEKFRIHLPRESAMFANLIVDICEYVGLDVEIRIGRLGEVTHYKKVIYLSAISQHNTRKSLTFKNFRDLIIDMYKIKHSVNRKIYISRDKNEKRSIENQENLVEKLSNLGFINVHPAHHSFKTQVEIFSSASVLCGSLGAGFTNVMWASEECRSFFIDPGLTDYFFWDIANIMKQRFHWYFQGPISRWSQELSERNYKINIDDVIHKVKSI</sequence>
<evidence type="ECO:0000313" key="5">
    <source>
        <dbReference type="EMBL" id="NTF37986.1"/>
    </source>
</evidence>
<evidence type="ECO:0000256" key="3">
    <source>
        <dbReference type="ARBA" id="ARBA00023180"/>
    </source>
</evidence>
<keyword evidence="2" id="KW-0808">Transferase</keyword>
<evidence type="ECO:0000313" key="6">
    <source>
        <dbReference type="EMBL" id="QTG01841.1"/>
    </source>
</evidence>
<evidence type="ECO:0000313" key="8">
    <source>
        <dbReference type="Proteomes" id="UP000822331"/>
    </source>
</evidence>
<accession>A0AAE7US13</accession>
<keyword evidence="8" id="KW-1185">Reference proteome</keyword>
<keyword evidence="3" id="KW-0325">Glycoprotein</keyword>
<dbReference type="Pfam" id="PF04577">
    <property type="entry name" value="Glyco_transf_61"/>
    <property type="match status" value="1"/>
</dbReference>
<dbReference type="Proteomes" id="UP000822331">
    <property type="component" value="Unassembled WGS sequence"/>
</dbReference>
<dbReference type="PANTHER" id="PTHR20961">
    <property type="entry name" value="GLYCOSYLTRANSFERASE"/>
    <property type="match status" value="1"/>
</dbReference>
<dbReference type="InterPro" id="IPR007657">
    <property type="entry name" value="Glycosyltransferase_61"/>
</dbReference>
<gene>
    <name evidence="5" type="ORF">G6L72_14875</name>
    <name evidence="6" type="ORF">G6M88_15295</name>
</gene>
<dbReference type="AlphaFoldDB" id="A0AAE7US13"/>
<name>A0AAE7US13_9HYPH</name>
<reference evidence="6" key="2">
    <citation type="submission" date="2020-02" db="EMBL/GenBank/DDBJ databases">
        <title>Unexpected conservation and global transmission of agrobacterial virulence plasmids.</title>
        <authorList>
            <person name="Weisberg A.J."/>
            <person name="Davis E.W. II"/>
            <person name="Tabima J.R."/>
            <person name="Belcher M.S."/>
            <person name="Miller M."/>
            <person name="Kuo C.-H."/>
            <person name="Loper J.E."/>
            <person name="Grunwald N.J."/>
            <person name="Putnam M.L."/>
            <person name="Chang J.H."/>
        </authorList>
    </citation>
    <scope>NUCLEOTIDE SEQUENCE</scope>
    <source>
        <strain evidence="6">W2/73</strain>
    </source>
</reference>
<dbReference type="KEGG" id="arui:G6M88_15295"/>
<protein>
    <submittedName>
        <fullName evidence="6">Glycosyltransferase family 61 protein</fullName>
    </submittedName>
</protein>
<evidence type="ECO:0000259" key="4">
    <source>
        <dbReference type="Pfam" id="PF04577"/>
    </source>
</evidence>
<dbReference type="InterPro" id="IPR049625">
    <property type="entry name" value="Glyco_transf_61_cat"/>
</dbReference>
<dbReference type="EMBL" id="JAAMCP010000008">
    <property type="protein sequence ID" value="NTF37986.1"/>
    <property type="molecule type" value="Genomic_DNA"/>
</dbReference>
<reference evidence="5 8" key="1">
    <citation type="journal article" date="2020" name="Science">
        <title>Unexpected conservation and global transmission of agrobacterial virulence plasmids.</title>
        <authorList>
            <person name="Weisberg A.J."/>
            <person name="Davis E.W. 2nd"/>
            <person name="Tabima J."/>
            <person name="Belcher M.S."/>
            <person name="Miller M."/>
            <person name="Kuo C.H."/>
            <person name="Loper J.E."/>
            <person name="Grunwald N.J."/>
            <person name="Putnam M.L."/>
            <person name="Chang J.H."/>
        </authorList>
    </citation>
    <scope>NUCLEOTIDE SEQUENCE [LARGE SCALE GENOMIC DNA]</scope>
    <source>
        <strain evidence="5 8">A19/93</strain>
    </source>
</reference>
<dbReference type="EMBL" id="CP049207">
    <property type="protein sequence ID" value="QTG01841.1"/>
    <property type="molecule type" value="Genomic_DNA"/>
</dbReference>
<dbReference type="GO" id="GO:0016757">
    <property type="term" value="F:glycosyltransferase activity"/>
    <property type="evidence" value="ECO:0007669"/>
    <property type="project" value="UniProtKB-KW"/>
</dbReference>
<proteinExistence type="predicted"/>